<feature type="transmembrane region" description="Helical" evidence="9">
    <location>
        <begin position="219"/>
        <end position="241"/>
    </location>
</feature>
<dbReference type="Gene3D" id="1.25.40.10">
    <property type="entry name" value="Tetratricopeptide repeat domain"/>
    <property type="match status" value="1"/>
</dbReference>
<evidence type="ECO:0000256" key="9">
    <source>
        <dbReference type="SAM" id="Phobius"/>
    </source>
</evidence>
<evidence type="ECO:0000313" key="10">
    <source>
        <dbReference type="EMBL" id="AXA36066.1"/>
    </source>
</evidence>
<dbReference type="EMBL" id="CP030759">
    <property type="protein sequence ID" value="AXA36066.1"/>
    <property type="molecule type" value="Genomic_DNA"/>
</dbReference>
<organism evidence="10 11">
    <name type="scientific">Sumerlaea chitinivorans</name>
    <dbReference type="NCBI Taxonomy" id="2250252"/>
    <lineage>
        <taxon>Bacteria</taxon>
        <taxon>Candidatus Sumerlaeota</taxon>
        <taxon>Candidatus Sumerlaeia</taxon>
        <taxon>Candidatus Sumerlaeales</taxon>
        <taxon>Candidatus Sumerlaeaceae</taxon>
        <taxon>Candidatus Sumerlaea</taxon>
    </lineage>
</organism>
<feature type="transmembrane region" description="Helical" evidence="9">
    <location>
        <begin position="180"/>
        <end position="212"/>
    </location>
</feature>
<dbReference type="KEGG" id="schv:BRCON_1289"/>
<feature type="transmembrane region" description="Helical" evidence="9">
    <location>
        <begin position="108"/>
        <end position="138"/>
    </location>
</feature>
<feature type="repeat" description="TPR" evidence="8">
    <location>
        <begin position="534"/>
        <end position="567"/>
    </location>
</feature>
<dbReference type="InterPro" id="IPR011990">
    <property type="entry name" value="TPR-like_helical_dom_sf"/>
</dbReference>
<dbReference type="PANTHER" id="PTHR33908:SF11">
    <property type="entry name" value="MEMBRANE PROTEIN"/>
    <property type="match status" value="1"/>
</dbReference>
<evidence type="ECO:0000256" key="7">
    <source>
        <dbReference type="ARBA" id="ARBA00023136"/>
    </source>
</evidence>
<dbReference type="GO" id="GO:0016763">
    <property type="term" value="F:pentosyltransferase activity"/>
    <property type="evidence" value="ECO:0007669"/>
    <property type="project" value="TreeGrafter"/>
</dbReference>
<feature type="transmembrane region" description="Helical" evidence="9">
    <location>
        <begin position="373"/>
        <end position="394"/>
    </location>
</feature>
<keyword evidence="3" id="KW-0328">Glycosyltransferase</keyword>
<dbReference type="PANTHER" id="PTHR33908">
    <property type="entry name" value="MANNOSYLTRANSFERASE YKCB-RELATED"/>
    <property type="match status" value="1"/>
</dbReference>
<reference evidence="10 11" key="1">
    <citation type="submission" date="2018-05" db="EMBL/GenBank/DDBJ databases">
        <title>A metagenomic window into the 2 km-deep terrestrial subsurface aquifer revealed taxonomically and functionally diverse microbial community comprising novel uncultured bacterial lineages.</title>
        <authorList>
            <person name="Kadnikov V.V."/>
            <person name="Mardanov A.V."/>
            <person name="Beletsky A.V."/>
            <person name="Banks D."/>
            <person name="Pimenov N.V."/>
            <person name="Frank Y.A."/>
            <person name="Karnachuk O.V."/>
            <person name="Ravin N.V."/>
        </authorList>
    </citation>
    <scope>NUCLEOTIDE SEQUENCE [LARGE SCALE GENOMIC DNA]</scope>
    <source>
        <strain evidence="10">BY</strain>
    </source>
</reference>
<dbReference type="AlphaFoldDB" id="A0A2Z4Y530"/>
<evidence type="ECO:0000256" key="2">
    <source>
        <dbReference type="ARBA" id="ARBA00022475"/>
    </source>
</evidence>
<feature type="transmembrane region" description="Helical" evidence="9">
    <location>
        <begin position="458"/>
        <end position="477"/>
    </location>
</feature>
<dbReference type="InterPro" id="IPR050297">
    <property type="entry name" value="LipidA_mod_glycosyltrf_83"/>
</dbReference>
<dbReference type="SMART" id="SM00028">
    <property type="entry name" value="TPR"/>
    <property type="match status" value="5"/>
</dbReference>
<keyword evidence="2" id="KW-1003">Cell membrane</keyword>
<dbReference type="SUPFAM" id="SSF48452">
    <property type="entry name" value="TPR-like"/>
    <property type="match status" value="1"/>
</dbReference>
<evidence type="ECO:0000256" key="4">
    <source>
        <dbReference type="ARBA" id="ARBA00022679"/>
    </source>
</evidence>
<evidence type="ECO:0000256" key="3">
    <source>
        <dbReference type="ARBA" id="ARBA00022676"/>
    </source>
</evidence>
<sequence>MKTAEPNDIDVPTLRPDPTLIRRVLLLVGSVALVVRLAYYYELSTKPYFGAPLLDSRWWFDAAQRWAQGSGLGPESLFRPPLYTLFLGVLYKLAGSSALILAPLIQLMLGAAFCVLIAFLGIQCGTFAGGVAAGLLAALYGPLVFYEAEVLNDTVFLFLLTAFLVLFLRSLEATSIRPALYVGLLGGLAAITRPNALLICGPMIVAGVIVLFRRRLNSFPIVWLLAACLPFSILVGMPTLYNVRKGDPALICTQGGINFWIGNNPSANGTNVTLPKLTEQGNEYRDTVEEYAKLGYFVDQYGTQQGLLRFYAGDPAPRPSELSAYWYRKALRYLLEHPWEAARLYARKLIALFNNHEVRNNRDFGFARANESLVLRLLPVNYALVLALAILGLTHAGVRRSPKLRWLLLYMGLAGVSVLMFFVAGRLRLPLLPPLFIFAGLGVEFLGSALANRAWLNVAKSVALVLLVGSLSCYAWPQIDFRWSDDQPLGTGIRATGSPAAEWVLLAIASLENKHPAEAEAYAEKAIAADSNLALAYLVLGNASLARGNLAKAAESYMRAIQVEPAGLRAYNNLAVVCEKLQLFQEAAELYLHVLRANPSDVRASANLAMLLMRNGDRVAARTFAEQALEGAPQDAAARAVIAFFKQGESTASSPDLPKEVSHMLAELAQPIPGRLDLTSTRPLTQVFDRVTSTILTGGAAGPN</sequence>
<feature type="transmembrane region" description="Helical" evidence="9">
    <location>
        <begin position="20"/>
        <end position="39"/>
    </location>
</feature>
<dbReference type="Proteomes" id="UP000262583">
    <property type="component" value="Chromosome"/>
</dbReference>
<evidence type="ECO:0000256" key="1">
    <source>
        <dbReference type="ARBA" id="ARBA00004651"/>
    </source>
</evidence>
<feature type="transmembrane region" description="Helical" evidence="9">
    <location>
        <begin position="406"/>
        <end position="425"/>
    </location>
</feature>
<keyword evidence="5 9" id="KW-0812">Transmembrane</keyword>
<feature type="repeat" description="TPR" evidence="8">
    <location>
        <begin position="568"/>
        <end position="601"/>
    </location>
</feature>
<keyword evidence="8" id="KW-0802">TPR repeat</keyword>
<keyword evidence="7 9" id="KW-0472">Membrane</keyword>
<feature type="transmembrane region" description="Helical" evidence="9">
    <location>
        <begin position="431"/>
        <end position="451"/>
    </location>
</feature>
<gene>
    <name evidence="10" type="ORF">BRCON_1289</name>
</gene>
<dbReference type="GO" id="GO:0005886">
    <property type="term" value="C:plasma membrane"/>
    <property type="evidence" value="ECO:0007669"/>
    <property type="project" value="UniProtKB-SubCell"/>
</dbReference>
<keyword evidence="4" id="KW-0808">Transferase</keyword>
<name>A0A2Z4Y530_SUMC1</name>
<dbReference type="GO" id="GO:0009103">
    <property type="term" value="P:lipopolysaccharide biosynthetic process"/>
    <property type="evidence" value="ECO:0007669"/>
    <property type="project" value="UniProtKB-ARBA"/>
</dbReference>
<evidence type="ECO:0000256" key="6">
    <source>
        <dbReference type="ARBA" id="ARBA00022989"/>
    </source>
</evidence>
<proteinExistence type="predicted"/>
<keyword evidence="6 9" id="KW-1133">Transmembrane helix</keyword>
<evidence type="ECO:0000313" key="11">
    <source>
        <dbReference type="Proteomes" id="UP000262583"/>
    </source>
</evidence>
<evidence type="ECO:0000256" key="5">
    <source>
        <dbReference type="ARBA" id="ARBA00022692"/>
    </source>
</evidence>
<accession>A0A2Z4Y530</accession>
<dbReference type="Pfam" id="PF14559">
    <property type="entry name" value="TPR_19"/>
    <property type="match status" value="1"/>
</dbReference>
<comment type="subcellular location">
    <subcellularLocation>
        <location evidence="1">Cell membrane</location>
        <topology evidence="1">Multi-pass membrane protein</topology>
    </subcellularLocation>
</comment>
<protein>
    <submittedName>
        <fullName evidence="10">Uncharacterized protein</fullName>
    </submittedName>
</protein>
<evidence type="ECO:0000256" key="8">
    <source>
        <dbReference type="PROSITE-ProRule" id="PRU00339"/>
    </source>
</evidence>
<dbReference type="PROSITE" id="PS50005">
    <property type="entry name" value="TPR"/>
    <property type="match status" value="2"/>
</dbReference>
<dbReference type="InterPro" id="IPR019734">
    <property type="entry name" value="TPR_rpt"/>
</dbReference>
<dbReference type="Pfam" id="PF13432">
    <property type="entry name" value="TPR_16"/>
    <property type="match status" value="1"/>
</dbReference>